<evidence type="ECO:0000313" key="2">
    <source>
        <dbReference type="EMBL" id="SEF58765.1"/>
    </source>
</evidence>
<proteinExistence type="predicted"/>
<dbReference type="Pfam" id="PF04964">
    <property type="entry name" value="Flp_Fap"/>
    <property type="match status" value="1"/>
</dbReference>
<keyword evidence="1" id="KW-1133">Transmembrane helix</keyword>
<gene>
    <name evidence="2" type="ORF">SAMN04488115_101556</name>
</gene>
<evidence type="ECO:0000313" key="3">
    <source>
        <dbReference type="Proteomes" id="UP000236743"/>
    </source>
</evidence>
<dbReference type="Proteomes" id="UP000236743">
    <property type="component" value="Unassembled WGS sequence"/>
</dbReference>
<sequence>MERIRVTCLRLVRDERGVTAIEYALVASIVSIVIVTSVTLIGTKVNSFLVSAANAFVTP</sequence>
<evidence type="ECO:0000256" key="1">
    <source>
        <dbReference type="SAM" id="Phobius"/>
    </source>
</evidence>
<dbReference type="EMBL" id="FNUY01000001">
    <property type="protein sequence ID" value="SEF58765.1"/>
    <property type="molecule type" value="Genomic_DNA"/>
</dbReference>
<organism evidence="2 3">
    <name type="scientific">Bosea lathyri</name>
    <dbReference type="NCBI Taxonomy" id="1036778"/>
    <lineage>
        <taxon>Bacteria</taxon>
        <taxon>Pseudomonadati</taxon>
        <taxon>Pseudomonadota</taxon>
        <taxon>Alphaproteobacteria</taxon>
        <taxon>Hyphomicrobiales</taxon>
        <taxon>Boseaceae</taxon>
        <taxon>Bosea</taxon>
    </lineage>
</organism>
<accession>A0A1H5T7I2</accession>
<keyword evidence="1" id="KW-0812">Transmembrane</keyword>
<protein>
    <submittedName>
        <fullName evidence="2">Pilus assembly protein Flp/PilA</fullName>
    </submittedName>
</protein>
<dbReference type="InterPro" id="IPR007047">
    <property type="entry name" value="Flp_Fap"/>
</dbReference>
<dbReference type="AlphaFoldDB" id="A0A1H5T7I2"/>
<keyword evidence="3" id="KW-1185">Reference proteome</keyword>
<name>A0A1H5T7I2_9HYPH</name>
<reference evidence="2 3" key="1">
    <citation type="submission" date="2016-10" db="EMBL/GenBank/DDBJ databases">
        <authorList>
            <person name="de Groot N.N."/>
        </authorList>
    </citation>
    <scope>NUCLEOTIDE SEQUENCE [LARGE SCALE GENOMIC DNA]</scope>
    <source>
        <strain evidence="2 3">DSM 26656</strain>
    </source>
</reference>
<keyword evidence="1" id="KW-0472">Membrane</keyword>
<feature type="transmembrane region" description="Helical" evidence="1">
    <location>
        <begin position="20"/>
        <end position="41"/>
    </location>
</feature>
<dbReference type="RefSeq" id="WP_103870915.1">
    <property type="nucleotide sequence ID" value="NZ_FNUY01000001.1"/>
</dbReference>